<sequence length="339" mass="38334">MYTCKQEGKGTCPIDKTHRNQCRACRLKKCFEAEMNKDAVQHERGPRKPKNKPMNEMPTSPSLQELRSGRPMAPAMPEPRHGSTPPSPPITLVSSSMYYGTFYHSLLTAEQCNVSPMALDLSSKRDGKSAIPLRVETTPGNGGPSECLPEVAARLLFSSVKWAKSIPCFRLLPFRDQLILLEEGWRDLFLLGVCQWGVPLDTESLLKAASPKLDKLSKDELRDLEVQIRHVQDVVVRVRAMKIDFTEYACIKAIALFKPDTPGLREPYTVESFQDQAQVMLNDYERYANISRPMRFGRLLLSLPALRGVSSKFLENLFFKQTIGNIPIERLLSDMFQNS</sequence>
<reference evidence="12" key="1">
    <citation type="submission" date="2021-10" db="EMBL/GenBank/DDBJ databases">
        <title>Tropical sea cucumber genome reveals ecological adaptation and Cuvierian tubules defense mechanism.</title>
        <authorList>
            <person name="Chen T."/>
        </authorList>
    </citation>
    <scope>NUCLEOTIDE SEQUENCE</scope>
    <source>
        <strain evidence="12">Nanhai2018</strain>
        <tissue evidence="12">Muscle</tissue>
    </source>
</reference>
<evidence type="ECO:0000313" key="12">
    <source>
        <dbReference type="EMBL" id="KAJ8026899.1"/>
    </source>
</evidence>
<dbReference type="PRINTS" id="PR00398">
    <property type="entry name" value="STRDHORMONER"/>
</dbReference>
<dbReference type="GO" id="GO:0003700">
    <property type="term" value="F:DNA-binding transcription factor activity"/>
    <property type="evidence" value="ECO:0007669"/>
    <property type="project" value="InterPro"/>
</dbReference>
<keyword evidence="2" id="KW-0863">Zinc-finger</keyword>
<dbReference type="SMART" id="SM00399">
    <property type="entry name" value="ZnF_C4"/>
    <property type="match status" value="1"/>
</dbReference>
<keyword evidence="7" id="KW-0675">Receptor</keyword>
<comment type="caution">
    <text evidence="12">The sequence shown here is derived from an EMBL/GenBank/DDBJ whole genome shotgun (WGS) entry which is preliminary data.</text>
</comment>
<dbReference type="SMART" id="SM00430">
    <property type="entry name" value="HOLI"/>
    <property type="match status" value="1"/>
</dbReference>
<dbReference type="AlphaFoldDB" id="A0A9Q1BIC8"/>
<evidence type="ECO:0000256" key="2">
    <source>
        <dbReference type="ARBA" id="ARBA00022771"/>
    </source>
</evidence>
<keyword evidence="6" id="KW-0804">Transcription</keyword>
<evidence type="ECO:0000256" key="9">
    <source>
        <dbReference type="SAM" id="MobiDB-lite"/>
    </source>
</evidence>
<keyword evidence="13" id="KW-1185">Reference proteome</keyword>
<evidence type="ECO:0000256" key="7">
    <source>
        <dbReference type="ARBA" id="ARBA00023170"/>
    </source>
</evidence>
<dbReference type="InterPro" id="IPR013088">
    <property type="entry name" value="Znf_NHR/GATA"/>
</dbReference>
<proteinExistence type="predicted"/>
<dbReference type="GO" id="GO:0008270">
    <property type="term" value="F:zinc ion binding"/>
    <property type="evidence" value="ECO:0007669"/>
    <property type="project" value="UniProtKB-KW"/>
</dbReference>
<dbReference type="InterPro" id="IPR001723">
    <property type="entry name" value="Nuclear_hrmn_rcpt"/>
</dbReference>
<dbReference type="InterPro" id="IPR001628">
    <property type="entry name" value="Znf_hrmn_rcpt"/>
</dbReference>
<evidence type="ECO:0000256" key="6">
    <source>
        <dbReference type="ARBA" id="ARBA00023163"/>
    </source>
</evidence>
<dbReference type="SUPFAM" id="SSF48508">
    <property type="entry name" value="Nuclear receptor ligand-binding domain"/>
    <property type="match status" value="1"/>
</dbReference>
<feature type="region of interest" description="Disordered" evidence="9">
    <location>
        <begin position="39"/>
        <end position="89"/>
    </location>
</feature>
<dbReference type="PRINTS" id="PR01282">
    <property type="entry name" value="COUPTNFACTOR"/>
</dbReference>
<dbReference type="Gene3D" id="3.30.50.10">
    <property type="entry name" value="Erythroid Transcription Factor GATA-1, subunit A"/>
    <property type="match status" value="1"/>
</dbReference>
<dbReference type="InterPro" id="IPR000536">
    <property type="entry name" value="Nucl_hrmn_rcpt_lig-bd"/>
</dbReference>
<dbReference type="Pfam" id="PF00104">
    <property type="entry name" value="Hormone_recep"/>
    <property type="match status" value="1"/>
</dbReference>
<feature type="domain" description="Nuclear receptor" evidence="10">
    <location>
        <begin position="1"/>
        <end position="42"/>
    </location>
</feature>
<dbReference type="PANTHER" id="PTHR24083">
    <property type="entry name" value="NUCLEAR HORMONE RECEPTOR"/>
    <property type="match status" value="1"/>
</dbReference>
<gene>
    <name evidence="12" type="ORF">HOLleu_31861</name>
</gene>
<dbReference type="PROSITE" id="PS51030">
    <property type="entry name" value="NUCLEAR_REC_DBD_2"/>
    <property type="match status" value="1"/>
</dbReference>
<evidence type="ECO:0000259" key="10">
    <source>
        <dbReference type="PROSITE" id="PS51030"/>
    </source>
</evidence>
<dbReference type="OrthoDB" id="5771769at2759"/>
<dbReference type="Gene3D" id="1.10.565.10">
    <property type="entry name" value="Retinoid X Receptor"/>
    <property type="match status" value="1"/>
</dbReference>
<feature type="domain" description="NR LBD" evidence="11">
    <location>
        <begin position="86"/>
        <end position="339"/>
    </location>
</feature>
<evidence type="ECO:0000313" key="13">
    <source>
        <dbReference type="Proteomes" id="UP001152320"/>
    </source>
</evidence>
<dbReference type="PROSITE" id="PS51843">
    <property type="entry name" value="NR_LBD"/>
    <property type="match status" value="1"/>
</dbReference>
<dbReference type="GO" id="GO:0043565">
    <property type="term" value="F:sequence-specific DNA binding"/>
    <property type="evidence" value="ECO:0007669"/>
    <property type="project" value="InterPro"/>
</dbReference>
<evidence type="ECO:0000256" key="1">
    <source>
        <dbReference type="ARBA" id="ARBA00022723"/>
    </source>
</evidence>
<keyword evidence="1" id="KW-0479">Metal-binding</keyword>
<dbReference type="FunFam" id="1.10.565.10:FF:000011">
    <property type="entry name" value="Nuclear receptor subfamily 5, group A, member 2"/>
    <property type="match status" value="1"/>
</dbReference>
<keyword evidence="3" id="KW-0862">Zinc</keyword>
<keyword evidence="4" id="KW-0805">Transcription regulation</keyword>
<keyword evidence="8" id="KW-0539">Nucleus</keyword>
<evidence type="ECO:0000259" key="11">
    <source>
        <dbReference type="PROSITE" id="PS51843"/>
    </source>
</evidence>
<dbReference type="InterPro" id="IPR050274">
    <property type="entry name" value="Nuclear_hormone_rcpt_NR2"/>
</dbReference>
<evidence type="ECO:0000256" key="5">
    <source>
        <dbReference type="ARBA" id="ARBA00023125"/>
    </source>
</evidence>
<dbReference type="EMBL" id="JAIZAY010000016">
    <property type="protein sequence ID" value="KAJ8026899.1"/>
    <property type="molecule type" value="Genomic_DNA"/>
</dbReference>
<protein>
    <submittedName>
        <fullName evidence="12">Photoreceptor-specific nuclear receptor</fullName>
    </submittedName>
</protein>
<dbReference type="Proteomes" id="UP001152320">
    <property type="component" value="Chromosome 16"/>
</dbReference>
<dbReference type="Pfam" id="PF00105">
    <property type="entry name" value="zf-C4"/>
    <property type="match status" value="1"/>
</dbReference>
<organism evidence="12 13">
    <name type="scientific">Holothuria leucospilota</name>
    <name type="common">Black long sea cucumber</name>
    <name type="synonym">Mertensiothuria leucospilota</name>
    <dbReference type="NCBI Taxonomy" id="206669"/>
    <lineage>
        <taxon>Eukaryota</taxon>
        <taxon>Metazoa</taxon>
        <taxon>Echinodermata</taxon>
        <taxon>Eleutherozoa</taxon>
        <taxon>Echinozoa</taxon>
        <taxon>Holothuroidea</taxon>
        <taxon>Aspidochirotacea</taxon>
        <taxon>Aspidochirotida</taxon>
        <taxon>Holothuriidae</taxon>
        <taxon>Holothuria</taxon>
    </lineage>
</organism>
<evidence type="ECO:0000256" key="4">
    <source>
        <dbReference type="ARBA" id="ARBA00023015"/>
    </source>
</evidence>
<name>A0A9Q1BIC8_HOLLE</name>
<dbReference type="InterPro" id="IPR035500">
    <property type="entry name" value="NHR-like_dom_sf"/>
</dbReference>
<dbReference type="SUPFAM" id="SSF57716">
    <property type="entry name" value="Glucocorticoid receptor-like (DNA-binding domain)"/>
    <property type="match status" value="1"/>
</dbReference>
<keyword evidence="5" id="KW-0238">DNA-binding</keyword>
<evidence type="ECO:0000256" key="3">
    <source>
        <dbReference type="ARBA" id="ARBA00022833"/>
    </source>
</evidence>
<accession>A0A9Q1BIC8</accession>
<evidence type="ECO:0000256" key="8">
    <source>
        <dbReference type="ARBA" id="ARBA00023242"/>
    </source>
</evidence>